<dbReference type="InterPro" id="IPR005123">
    <property type="entry name" value="Oxoglu/Fe-dep_dioxygenase_dom"/>
</dbReference>
<dbReference type="EnsemblProtists" id="EOD28256">
    <property type="protein sequence ID" value="EOD28256"/>
    <property type="gene ID" value="EMIHUDRAFT_234847"/>
</dbReference>
<evidence type="ECO:0000313" key="4">
    <source>
        <dbReference type="Proteomes" id="UP000013827"/>
    </source>
</evidence>
<reference evidence="3" key="2">
    <citation type="submission" date="2024-10" db="UniProtKB">
        <authorList>
            <consortium name="EnsemblProtists"/>
        </authorList>
    </citation>
    <scope>IDENTIFICATION</scope>
</reference>
<dbReference type="HOGENOM" id="CLU_367029_0_0_1"/>
<keyword evidence="4" id="KW-1185">Reference proteome</keyword>
<dbReference type="PROSITE" id="PS51471">
    <property type="entry name" value="FE2OG_OXY"/>
    <property type="match status" value="1"/>
</dbReference>
<accession>A0A0D3JXM1</accession>
<evidence type="ECO:0000256" key="1">
    <source>
        <dbReference type="SAM" id="MobiDB-lite"/>
    </source>
</evidence>
<dbReference type="KEGG" id="ehx:EMIHUDRAFT_234847"/>
<feature type="region of interest" description="Disordered" evidence="1">
    <location>
        <begin position="550"/>
        <end position="570"/>
    </location>
</feature>
<dbReference type="PaxDb" id="2903-EOD28256"/>
<feature type="region of interest" description="Disordered" evidence="1">
    <location>
        <begin position="422"/>
        <end position="453"/>
    </location>
</feature>
<proteinExistence type="predicted"/>
<reference evidence="4" key="1">
    <citation type="journal article" date="2013" name="Nature">
        <title>Pan genome of the phytoplankton Emiliania underpins its global distribution.</title>
        <authorList>
            <person name="Read B.A."/>
            <person name="Kegel J."/>
            <person name="Klute M.J."/>
            <person name="Kuo A."/>
            <person name="Lefebvre S.C."/>
            <person name="Maumus F."/>
            <person name="Mayer C."/>
            <person name="Miller J."/>
            <person name="Monier A."/>
            <person name="Salamov A."/>
            <person name="Young J."/>
            <person name="Aguilar M."/>
            <person name="Claverie J.M."/>
            <person name="Frickenhaus S."/>
            <person name="Gonzalez K."/>
            <person name="Herman E.K."/>
            <person name="Lin Y.C."/>
            <person name="Napier J."/>
            <person name="Ogata H."/>
            <person name="Sarno A.F."/>
            <person name="Shmutz J."/>
            <person name="Schroeder D."/>
            <person name="de Vargas C."/>
            <person name="Verret F."/>
            <person name="von Dassow P."/>
            <person name="Valentin K."/>
            <person name="Van de Peer Y."/>
            <person name="Wheeler G."/>
            <person name="Dacks J.B."/>
            <person name="Delwiche C.F."/>
            <person name="Dyhrman S.T."/>
            <person name="Glockner G."/>
            <person name="John U."/>
            <person name="Richards T."/>
            <person name="Worden A.Z."/>
            <person name="Zhang X."/>
            <person name="Grigoriev I.V."/>
            <person name="Allen A.E."/>
            <person name="Bidle K."/>
            <person name="Borodovsky M."/>
            <person name="Bowler C."/>
            <person name="Brownlee C."/>
            <person name="Cock J.M."/>
            <person name="Elias M."/>
            <person name="Gladyshev V.N."/>
            <person name="Groth M."/>
            <person name="Guda C."/>
            <person name="Hadaegh A."/>
            <person name="Iglesias-Rodriguez M.D."/>
            <person name="Jenkins J."/>
            <person name="Jones B.M."/>
            <person name="Lawson T."/>
            <person name="Leese F."/>
            <person name="Lindquist E."/>
            <person name="Lobanov A."/>
            <person name="Lomsadze A."/>
            <person name="Malik S.B."/>
            <person name="Marsh M.E."/>
            <person name="Mackinder L."/>
            <person name="Mock T."/>
            <person name="Mueller-Roeber B."/>
            <person name="Pagarete A."/>
            <person name="Parker M."/>
            <person name="Probert I."/>
            <person name="Quesneville H."/>
            <person name="Raines C."/>
            <person name="Rensing S.A."/>
            <person name="Riano-Pachon D.M."/>
            <person name="Richier S."/>
            <person name="Rokitta S."/>
            <person name="Shiraiwa Y."/>
            <person name="Soanes D.M."/>
            <person name="van der Giezen M."/>
            <person name="Wahlund T.M."/>
            <person name="Williams B."/>
            <person name="Wilson W."/>
            <person name="Wolfe G."/>
            <person name="Wurch L.L."/>
        </authorList>
    </citation>
    <scope>NUCLEOTIDE SEQUENCE</scope>
</reference>
<dbReference type="SUPFAM" id="SSF51197">
    <property type="entry name" value="Clavaminate synthase-like"/>
    <property type="match status" value="1"/>
</dbReference>
<name>A0A0D3JXM1_EMIH1</name>
<dbReference type="AlphaFoldDB" id="A0A0D3JXM1"/>
<dbReference type="Proteomes" id="UP000013827">
    <property type="component" value="Unassembled WGS sequence"/>
</dbReference>
<organism evidence="3 4">
    <name type="scientific">Emiliania huxleyi (strain CCMP1516)</name>
    <dbReference type="NCBI Taxonomy" id="280463"/>
    <lineage>
        <taxon>Eukaryota</taxon>
        <taxon>Haptista</taxon>
        <taxon>Haptophyta</taxon>
        <taxon>Prymnesiophyceae</taxon>
        <taxon>Isochrysidales</taxon>
        <taxon>Noelaerhabdaceae</taxon>
        <taxon>Emiliania</taxon>
    </lineage>
</organism>
<dbReference type="InterPro" id="IPR044861">
    <property type="entry name" value="IPNS-like_FE2OG_OXY"/>
</dbReference>
<dbReference type="InterPro" id="IPR027443">
    <property type="entry name" value="IPNS-like_sf"/>
</dbReference>
<dbReference type="RefSeq" id="XP_005780685.1">
    <property type="nucleotide sequence ID" value="XM_005780628.1"/>
</dbReference>
<dbReference type="STRING" id="2903.R1EZ67"/>
<sequence length="760" mass="81180">MKSTRRRRRGAVSLLSIFAVCLTLTLANVLLLPGRLPPASPNPRREAARCNAALQLPRCPTSTPFRQVLNSRHTLHTDGNWSLAGLGDGHHIHIGSLLRHIAQRRIQPVRVPAHLICHKGMTRPSDAAGPFGLPEVSGKGEVGGSLLLPGGPAHARDASHDASAMARRFAKVCHRLEDESRMAHACVGVPGILARTGYTWHSGLGARSEAETGEWVEEAAGNPCGLPYRMLDGAHRLCKFKAELLRHHFGKAPAHRKNPEAPAGQVADGWASELGAAFGLRLSTTESIRAARRCRQALARNRTATAFYYAYGFSTAEEAADGASESAARRRCEEEGGLAFGAVQPLFSHNVLPLPIVALRASKFAKNLLKQRKKFRVPAALDAAATAAACSLELRTWRHGEFASSAVTERFEGAELGADDGADDGFSLQDAQTRPSGGAAGKERIAQRRRNGWCSQPNRTDACTEAVRRYEVAEHSGAGAGRAGASGTAPEGSPAAALLPLLDAALGVLRLLTQRVLALLEQALRLPEGLLLDAFKYSLTCSAGDFANQADGDDHARADAGGQGGGEEEATECKGMHVKINLYRMAADFSRGHGEPPGDDIVQIRPHADLGLITAAPLSAVRGLQAVTLGGDGWRWTDLEPRSRAGEVVVFGGGLLAWLTGGAVRPLLHRVVTFAGGDRISMPLFVKPTAETGIQVARRPDGWRELQPADWRPAGSGVSFSHDRYLDLQRKYEVTRSATIHCAAKDIGNCSLAQDEGKAR</sequence>
<protein>
    <recommendedName>
        <fullName evidence="2">Fe2OG dioxygenase domain-containing protein</fullName>
    </recommendedName>
</protein>
<feature type="domain" description="Fe2OG dioxygenase" evidence="2">
    <location>
        <begin position="574"/>
        <end position="688"/>
    </location>
</feature>
<dbReference type="Gene3D" id="2.60.120.330">
    <property type="entry name" value="B-lactam Antibiotic, Isopenicillin N Synthase, Chain"/>
    <property type="match status" value="1"/>
</dbReference>
<evidence type="ECO:0000259" key="2">
    <source>
        <dbReference type="PROSITE" id="PS51471"/>
    </source>
</evidence>
<evidence type="ECO:0000313" key="3">
    <source>
        <dbReference type="EnsemblProtists" id="EOD28256"/>
    </source>
</evidence>
<dbReference type="Pfam" id="PF03171">
    <property type="entry name" value="2OG-FeII_Oxy"/>
    <property type="match status" value="1"/>
</dbReference>
<dbReference type="GeneID" id="17273801"/>